<evidence type="ECO:0000313" key="12">
    <source>
        <dbReference type="Proteomes" id="UP000694388"/>
    </source>
</evidence>
<evidence type="ECO:0000313" key="11">
    <source>
        <dbReference type="Ensembl" id="ENSEBUP00000026905.1"/>
    </source>
</evidence>
<dbReference type="SUPFAM" id="SSF49417">
    <property type="entry name" value="p53-like transcription factors"/>
    <property type="match status" value="1"/>
</dbReference>
<feature type="region of interest" description="Disordered" evidence="8">
    <location>
        <begin position="727"/>
        <end position="748"/>
    </location>
</feature>
<feature type="domain" description="BHLH" evidence="10">
    <location>
        <begin position="2025"/>
        <end position="2076"/>
    </location>
</feature>
<feature type="coiled-coil region" evidence="7">
    <location>
        <begin position="2066"/>
        <end position="2093"/>
    </location>
</feature>
<keyword evidence="12" id="KW-1185">Reference proteome</keyword>
<feature type="region of interest" description="Disordered" evidence="8">
    <location>
        <begin position="652"/>
        <end position="684"/>
    </location>
</feature>
<evidence type="ECO:0000256" key="8">
    <source>
        <dbReference type="SAM" id="MobiDB-lite"/>
    </source>
</evidence>
<dbReference type="InterPro" id="IPR018186">
    <property type="entry name" value="TF_T-box_CS"/>
</dbReference>
<dbReference type="PANTHER" id="PTHR11267">
    <property type="entry name" value="T-BOX PROTEIN-RELATED"/>
    <property type="match status" value="1"/>
</dbReference>
<proteinExistence type="predicted"/>
<feature type="region of interest" description="Disordered" evidence="8">
    <location>
        <begin position="1150"/>
        <end position="1177"/>
    </location>
</feature>
<dbReference type="PROSITE" id="PS50888">
    <property type="entry name" value="BHLH"/>
    <property type="match status" value="1"/>
</dbReference>
<evidence type="ECO:0000256" key="6">
    <source>
        <dbReference type="PROSITE-ProRule" id="PRU00201"/>
    </source>
</evidence>
<protein>
    <submittedName>
        <fullName evidence="11">Uncharacterized protein</fullName>
    </submittedName>
</protein>
<accession>A0A8C4R9L1</accession>
<dbReference type="GO" id="GO:0000981">
    <property type="term" value="F:DNA-binding transcription factor activity, RNA polymerase II-specific"/>
    <property type="evidence" value="ECO:0007669"/>
    <property type="project" value="TreeGrafter"/>
</dbReference>
<dbReference type="Ensembl" id="ENSEBUT00000027481.1">
    <property type="protein sequence ID" value="ENSEBUP00000026905.1"/>
    <property type="gene ID" value="ENSEBUG00000016552.1"/>
</dbReference>
<dbReference type="PROSITE" id="PS50252">
    <property type="entry name" value="TBOX_3"/>
    <property type="match status" value="1"/>
</dbReference>
<dbReference type="PRINTS" id="PR00937">
    <property type="entry name" value="TBOX"/>
</dbReference>
<dbReference type="InterPro" id="IPR011598">
    <property type="entry name" value="bHLH_dom"/>
</dbReference>
<dbReference type="GO" id="GO:0001708">
    <property type="term" value="P:cell fate specification"/>
    <property type="evidence" value="ECO:0007669"/>
    <property type="project" value="TreeGrafter"/>
</dbReference>
<dbReference type="InterPro" id="IPR036960">
    <property type="entry name" value="T-box_sf"/>
</dbReference>
<evidence type="ECO:0000256" key="7">
    <source>
        <dbReference type="SAM" id="Coils"/>
    </source>
</evidence>
<dbReference type="InterPro" id="IPR008967">
    <property type="entry name" value="p53-like_TF_DNA-bd_sf"/>
</dbReference>
<feature type="compositionally biased region" description="Low complexity" evidence="8">
    <location>
        <begin position="917"/>
        <end position="928"/>
    </location>
</feature>
<feature type="compositionally biased region" description="Polar residues" evidence="8">
    <location>
        <begin position="1166"/>
        <end position="1177"/>
    </location>
</feature>
<feature type="region of interest" description="Disordered" evidence="8">
    <location>
        <begin position="2608"/>
        <end position="2631"/>
    </location>
</feature>
<dbReference type="GO" id="GO:0046983">
    <property type="term" value="F:protein dimerization activity"/>
    <property type="evidence" value="ECO:0007669"/>
    <property type="project" value="InterPro"/>
</dbReference>
<dbReference type="Pfam" id="PF00010">
    <property type="entry name" value="HLH"/>
    <property type="match status" value="1"/>
</dbReference>
<dbReference type="Proteomes" id="UP000694388">
    <property type="component" value="Unplaced"/>
</dbReference>
<feature type="domain" description="T-box" evidence="9">
    <location>
        <begin position="87"/>
        <end position="264"/>
    </location>
</feature>
<dbReference type="InterPro" id="IPR036638">
    <property type="entry name" value="HLH_DNA-bd_sf"/>
</dbReference>
<organism evidence="11 12">
    <name type="scientific">Eptatretus burgeri</name>
    <name type="common">Inshore hagfish</name>
    <dbReference type="NCBI Taxonomy" id="7764"/>
    <lineage>
        <taxon>Eukaryota</taxon>
        <taxon>Metazoa</taxon>
        <taxon>Chordata</taxon>
        <taxon>Craniata</taxon>
        <taxon>Vertebrata</taxon>
        <taxon>Cyclostomata</taxon>
        <taxon>Myxini</taxon>
        <taxon>Myxiniformes</taxon>
        <taxon>Myxinidae</taxon>
        <taxon>Eptatretinae</taxon>
        <taxon>Eptatretus</taxon>
    </lineage>
</organism>
<dbReference type="PANTHER" id="PTHR11267:SF32">
    <property type="entry name" value="MAX GENE-ASSOCIATED PROTEIN"/>
    <property type="match status" value="1"/>
</dbReference>
<keyword evidence="5 6" id="KW-0539">Nucleus</keyword>
<dbReference type="GO" id="GO:0000785">
    <property type="term" value="C:chromatin"/>
    <property type="evidence" value="ECO:0007669"/>
    <property type="project" value="TreeGrafter"/>
</dbReference>
<keyword evidence="4" id="KW-0804">Transcription</keyword>
<dbReference type="GO" id="GO:0045893">
    <property type="term" value="P:positive regulation of DNA-templated transcription"/>
    <property type="evidence" value="ECO:0007669"/>
    <property type="project" value="InterPro"/>
</dbReference>
<dbReference type="InterPro" id="IPR046360">
    <property type="entry name" value="T-box_DNA-bd"/>
</dbReference>
<evidence type="ECO:0000256" key="1">
    <source>
        <dbReference type="ARBA" id="ARBA00004123"/>
    </source>
</evidence>
<comment type="caution">
    <text evidence="6">Lacks conserved residue(s) required for the propagation of feature annotation.</text>
</comment>
<evidence type="ECO:0000256" key="3">
    <source>
        <dbReference type="ARBA" id="ARBA00023125"/>
    </source>
</evidence>
<keyword evidence="3 6" id="KW-0238">DNA-binding</keyword>
<dbReference type="Pfam" id="PF00907">
    <property type="entry name" value="T-box"/>
    <property type="match status" value="1"/>
</dbReference>
<dbReference type="SMART" id="SM00425">
    <property type="entry name" value="TBOX"/>
    <property type="match status" value="1"/>
</dbReference>
<dbReference type="GeneTree" id="ENSGT00940000154816"/>
<sequence length="2730" mass="303077">MENKLMMQMLWEDYDGSPSSSPVLPLEEFPGMGTSSCNSEQNNTEHESVIPQDLPKLKRHHHACCRCGLPTGGHPITLTSGKVAVTLVNHRFWAMFHINGTEMLVARSGRRMFPYCQFDIDGLDPNLDYIMALDMVPMDSHHNQRFDACFPVVHSMSECPDQLYLHPESPSLGLHWMKRNISFCKVKLTNHYILKNEYLFLSAKHNYAPRLHVIQSDVVPSTITHKENYFIFPQTEFTAVTSYQNTLMTELKLGHNLDMKGPKQSNYLQELQRKSSINSTGSGTDESSIKSIFANSKNYLSGSLSQENLLAALLPGKGVDEIAFSDEKTKEDNDNENNSHIDVKEMMQHEVDEDGSNFDDLHESGKRVTEISQFDNSVKVIAQEQSDHHTALSSDFEDAPSMNDAFTKMDLSKGKPFVLLQHCPFLEGLVSSMSLPECTADMDSDGGKIISVHAVGSKVRNGKATPTCNKTNIKGVAMDNKHQEKLPSESSNLSKLVEQQPFVSLELCSVTCPTVKVSELPTTMLTSARTSYTAVDCSNDHSHFAPSYVEDSGVGFTKPLQKSCTPDVESCQEMMTLQSPQCIQASEWTPPCDIGQSLVHSQIPGAIVSGSASVLPALLLGNTVSSAGVWTPPTIQYENRFTELVLSPAPIPSATSSTCTSRSPSPLTSPSASPRISKVSPDSGIKTSISHAKITSPVTSEEMEMDLIDGVAFFSFQSKEALVNHKDFTKPDHESSTPSTNRQLNTSRLPHDLSRGRLKQLREKLKEALSTIQKSKALRNESTGLSSQFISRTGKTNDVTKIKGWQQKFRQQPDLPQIASCGAATSVASRASEEKPSEIKEPSMACPAKNRAVFMSEELDEYLQAEEKLLEQRPTLYASHPTDIVLPTPCTNSTYVRTFDSITRLRATSSPATNADLPSPLTSPSKPTETALTPVTPLRRTRKRPCRLAPKARRSIPRKLVSHQARLYRKAGSLRYTRGCLQALEDVAFQEGKERTYITKARAEEAVRLLTLHQILPSSLRSLECKDGSSKTSSVNSSLPKNAYCSKEHCSHGCVCFSLDQGHKVPMHCQRAEGMLDGEFKDRKVSSPLRIPPNRVEQQRCTVKQEAPDTLLSTNNKRRKAIKRNVKNIIFYDALDDKCRIPLKTSFRKNELKQGRGKQKRGRPSKCQTSRTNTTVKSAQVIRPTSNPEVEKFQPKDSSFASGLSVPEEKSFLFSGNTAREKCSPSITLHQKGGVSSPLESCARIRQHTSNWKPALKAPYHCPRKFSTSVELEEGEVSDEYVSKKIKLEKEDPDDDYFRNDWSDSNFDYDSTLSRNDISSPMNSNMDGHFTVPVGGRLEVPQLKMPERSSTQAAAIGSQTPKAVVKQNSSSLSASSKLIEIVADCSWEKERDKILNAIASYTGQQRLSGNAVNHSPALLRVGSFLLEISHSTNKTPMTPVIHTGTPSSGTVAPTPPRGHLPHHICSSKVRITRQPLETVIMQPDVHKDPVKQSQKRVTQPLLPVKLKTNAGSNIHSMTSMGTSGNNIHVAPSSTIKGLIQVNGNNIANAKLVVGQMGALHPILHERRTSEVSISCAQTLESQYDDQLTKILPSFSEACKVGNPESNFEEVITKEHKCISPTVAACPEKTLPRPVIPMSLPMEENTAEVVPPSVVKKLEDSPVFLISVSKRGMVGGIGQPTSKEDVQPLCGQDSVQLQGCASEQLVQKLPAQLTTVSICGNRATTFSDGSTTTGEMTDMTYAAGSHGNIVKNLDPGQMTSNFELSPAVSNLVTYPDFSSTAFMQTKATNHSVVEGEQLSKDGGILHGNNNEKQIEHGSTDLSGILPNGDDITLESKDDVNDGVCIYEQNLGIDLTALPCDIQVEMSLLEGVDIETKQDLVNTKNSLHSDVSNDGPEPNCGTPFLCGSESTMTSKFKGTNTMDSSASSRMSMDEEPSLYDEDSHADWNSSMQPSEEDDYLDDESAVDIETISDENKLASNVINKKRSRWNQFSPVLKSKFQEYSSSSDQDASMGENSCNLKFERDDSASFWHNEKERRRRSTIRSLLDAIKRELGIDPHIKKPKHLILQMARDEIEQLNNENSHLIARKKILLRRRNALLRKAALLSGHFDSVILKNVQLQCDNQGIVHSQQNAKPQTNHSNELAPLNDAFPENLEDVLIKYPQDQFTSSDCVSKNPYKVPQDPDMKTSTICEYQETSIRDSVADIEVVVPQLSPLHTAHAKESSKVKPKHSMRQRRASWKMRESFATYPWFQKNYYRPFNSIRQLLAKRKDREKFASKEEPFEVVDMKLKHVANDGYTIKAAQNEEELVMEEANWGTDASSVLYLSQVKTHNSYDVIDSSEIVQEAGVLEQKEAKTDAESTQVDFTELCLSEGSQAENEFEGQGQTDLEDSDFKLYLQEESASEERFDDDGGKPVTSNFVGKADKEIEFWNMDVEASSDNIIVPKKGMMDSRADIVSELSKEELLQPTENPRCLEESILYKDQVNVTSLTENGADIAEDLKDKLHLAKEEVGQVGRSSLLFNKCISNIEKVSTETVTLHTEGFKMILKPENEGLTQQSKDGFVAQACEMYNSGRMSPTVLTANELQKQMLQQMKIVKQKKQQYKSQLQFLPQPASQLSREKSSSTQPEYPASMPRLQPLVQKMPNEHCLKEGVSLMNNHKDGGLPFTSLPLGQDGHDNCSSNMSHQPRILSYQKILPKAGHNFQPIFTKLHHMVEFVIRKKPIGFEVKRST</sequence>
<dbReference type="Gene3D" id="4.10.280.10">
    <property type="entry name" value="Helix-loop-helix DNA-binding domain"/>
    <property type="match status" value="1"/>
</dbReference>
<dbReference type="GO" id="GO:0000978">
    <property type="term" value="F:RNA polymerase II cis-regulatory region sequence-specific DNA binding"/>
    <property type="evidence" value="ECO:0007669"/>
    <property type="project" value="InterPro"/>
</dbReference>
<dbReference type="PROSITE" id="PS01264">
    <property type="entry name" value="TBOX_2"/>
    <property type="match status" value="1"/>
</dbReference>
<feature type="region of interest" description="Disordered" evidence="8">
    <location>
        <begin position="1913"/>
        <end position="1957"/>
    </location>
</feature>
<comment type="subcellular location">
    <subcellularLocation>
        <location evidence="1 6">Nucleus</location>
    </subcellularLocation>
</comment>
<feature type="compositionally biased region" description="Low complexity" evidence="8">
    <location>
        <begin position="652"/>
        <end position="675"/>
    </location>
</feature>
<dbReference type="GO" id="GO:0005634">
    <property type="term" value="C:nucleus"/>
    <property type="evidence" value="ECO:0007669"/>
    <property type="project" value="UniProtKB-SubCell"/>
</dbReference>
<evidence type="ECO:0000256" key="2">
    <source>
        <dbReference type="ARBA" id="ARBA00023015"/>
    </source>
</evidence>
<evidence type="ECO:0000259" key="9">
    <source>
        <dbReference type="PROSITE" id="PS50252"/>
    </source>
</evidence>
<reference evidence="11" key="2">
    <citation type="submission" date="2025-09" db="UniProtKB">
        <authorList>
            <consortium name="Ensembl"/>
        </authorList>
    </citation>
    <scope>IDENTIFICATION</scope>
</reference>
<feature type="compositionally biased region" description="Polar residues" evidence="8">
    <location>
        <begin position="736"/>
        <end position="748"/>
    </location>
</feature>
<keyword evidence="2" id="KW-0805">Transcription regulation</keyword>
<keyword evidence="7" id="KW-0175">Coiled coil</keyword>
<feature type="compositionally biased region" description="Polar residues" evidence="8">
    <location>
        <begin position="2612"/>
        <end position="2626"/>
    </location>
</feature>
<reference evidence="11" key="1">
    <citation type="submission" date="2025-08" db="UniProtKB">
        <authorList>
            <consortium name="Ensembl"/>
        </authorList>
    </citation>
    <scope>IDENTIFICATION</scope>
</reference>
<dbReference type="InterPro" id="IPR001699">
    <property type="entry name" value="TF_T-box"/>
</dbReference>
<dbReference type="SUPFAM" id="SSF47459">
    <property type="entry name" value="HLH, helix-loop-helix DNA-binding domain"/>
    <property type="match status" value="1"/>
</dbReference>
<evidence type="ECO:0000256" key="5">
    <source>
        <dbReference type="ARBA" id="ARBA00023242"/>
    </source>
</evidence>
<feature type="compositionally biased region" description="Basic residues" evidence="8">
    <location>
        <begin position="1155"/>
        <end position="1164"/>
    </location>
</feature>
<evidence type="ECO:0000259" key="10">
    <source>
        <dbReference type="PROSITE" id="PS50888"/>
    </source>
</evidence>
<feature type="region of interest" description="Disordered" evidence="8">
    <location>
        <begin position="910"/>
        <end position="932"/>
    </location>
</feature>
<evidence type="ECO:0000256" key="4">
    <source>
        <dbReference type="ARBA" id="ARBA00023163"/>
    </source>
</evidence>
<name>A0A8C4R9L1_EPTBU</name>
<dbReference type="Gene3D" id="2.60.40.820">
    <property type="entry name" value="Transcription factor, T-box"/>
    <property type="match status" value="1"/>
</dbReference>